<dbReference type="EMBL" id="KK914288">
    <property type="protein sequence ID" value="KDP42761.1"/>
    <property type="molecule type" value="Genomic_DNA"/>
</dbReference>
<name>A0A067L2T7_JATCU</name>
<dbReference type="Proteomes" id="UP000027138">
    <property type="component" value="Unassembled WGS sequence"/>
</dbReference>
<accession>A0A067L2T7</accession>
<protein>
    <submittedName>
        <fullName evidence="1">Uncharacterized protein</fullName>
    </submittedName>
</protein>
<gene>
    <name evidence="1" type="ORF">JCGZ_23701</name>
</gene>
<evidence type="ECO:0000313" key="1">
    <source>
        <dbReference type="EMBL" id="KDP42761.1"/>
    </source>
</evidence>
<organism evidence="1 2">
    <name type="scientific">Jatropha curcas</name>
    <name type="common">Barbados nut</name>
    <dbReference type="NCBI Taxonomy" id="180498"/>
    <lineage>
        <taxon>Eukaryota</taxon>
        <taxon>Viridiplantae</taxon>
        <taxon>Streptophyta</taxon>
        <taxon>Embryophyta</taxon>
        <taxon>Tracheophyta</taxon>
        <taxon>Spermatophyta</taxon>
        <taxon>Magnoliopsida</taxon>
        <taxon>eudicotyledons</taxon>
        <taxon>Gunneridae</taxon>
        <taxon>Pentapetalae</taxon>
        <taxon>rosids</taxon>
        <taxon>fabids</taxon>
        <taxon>Malpighiales</taxon>
        <taxon>Euphorbiaceae</taxon>
        <taxon>Crotonoideae</taxon>
        <taxon>Jatropheae</taxon>
        <taxon>Jatropha</taxon>
    </lineage>
</organism>
<reference evidence="1 2" key="1">
    <citation type="journal article" date="2014" name="PLoS ONE">
        <title>Global Analysis of Gene Expression Profiles in Physic Nut (Jatropha curcas L.) Seedlings Exposed to Salt Stress.</title>
        <authorList>
            <person name="Zhang L."/>
            <person name="Zhang C."/>
            <person name="Wu P."/>
            <person name="Chen Y."/>
            <person name="Li M."/>
            <person name="Jiang H."/>
            <person name="Wu G."/>
        </authorList>
    </citation>
    <scope>NUCLEOTIDE SEQUENCE [LARGE SCALE GENOMIC DNA]</scope>
    <source>
        <strain evidence="2">cv. GZQX0401</strain>
        <tissue evidence="1">Young leaves</tissue>
    </source>
</reference>
<dbReference type="AlphaFoldDB" id="A0A067L2T7"/>
<keyword evidence="2" id="KW-1185">Reference proteome</keyword>
<sequence>MVSVHAVEAGNERNHARSDAALRFLFSGDSRRFGQIQPTRGPSIDSSWSCACFPSLGSDDWAPVVKPPLMAALSFGRRWFGPNGP</sequence>
<proteinExistence type="predicted"/>
<evidence type="ECO:0000313" key="2">
    <source>
        <dbReference type="Proteomes" id="UP000027138"/>
    </source>
</evidence>